<sequence>MKLLGIVLVIFSTSSLGYLFALKYKMRRWILKSMISSLNLFKIEITYSKAPLGEILMAISRSSDKSIKFVFSKTGMILSQNEGYTAGEAWEIALNEWDNGYLKKEDVEILRSFGYGLGNSDVYNQEKNFDLAIELLKRQLSNAEEESKKNEKLYKNIGVLAGLAIIILFL</sequence>
<evidence type="ECO:0000313" key="2">
    <source>
        <dbReference type="Proteomes" id="UP000183404"/>
    </source>
</evidence>
<dbReference type="InterPro" id="IPR014198">
    <property type="entry name" value="Spore_III_AB"/>
</dbReference>
<dbReference type="Pfam" id="PF09548">
    <property type="entry name" value="Spore_III_AB"/>
    <property type="match status" value="1"/>
</dbReference>
<dbReference type="EMBL" id="FNBS01000023">
    <property type="protein sequence ID" value="SDF76437.1"/>
    <property type="molecule type" value="Genomic_DNA"/>
</dbReference>
<organism evidence="1 2">
    <name type="scientific">Thermoanaerobacter thermohydrosulfuricus</name>
    <name type="common">Clostridium thermohydrosulfuricum</name>
    <dbReference type="NCBI Taxonomy" id="1516"/>
    <lineage>
        <taxon>Bacteria</taxon>
        <taxon>Bacillati</taxon>
        <taxon>Bacillota</taxon>
        <taxon>Clostridia</taxon>
        <taxon>Thermoanaerobacterales</taxon>
        <taxon>Thermoanaerobacteraceae</taxon>
        <taxon>Thermoanaerobacter</taxon>
    </lineage>
</organism>
<dbReference type="Proteomes" id="UP000183404">
    <property type="component" value="Unassembled WGS sequence"/>
</dbReference>
<dbReference type="PIRSF" id="PIRSF021435">
    <property type="entry name" value="SpoIIIAB"/>
    <property type="match status" value="1"/>
</dbReference>
<name>A0A1G7NR84_THETY</name>
<gene>
    <name evidence="1" type="ORF">SAMN04244560_01181</name>
</gene>
<dbReference type="AlphaFoldDB" id="A0A1G7NR84"/>
<evidence type="ECO:0000313" key="1">
    <source>
        <dbReference type="EMBL" id="SDF76437.1"/>
    </source>
</evidence>
<protein>
    <submittedName>
        <fullName evidence="1">Stage III sporulation protein AB</fullName>
    </submittedName>
</protein>
<dbReference type="RefSeq" id="WP_003869831.1">
    <property type="nucleotide sequence ID" value="NZ_FNBS01000023.1"/>
</dbReference>
<dbReference type="NCBIfam" id="TIGR02833">
    <property type="entry name" value="spore_III_AB"/>
    <property type="match status" value="1"/>
</dbReference>
<proteinExistence type="predicted"/>
<accession>A0A1G7NR84</accession>
<reference evidence="1 2" key="1">
    <citation type="submission" date="2016-10" db="EMBL/GenBank/DDBJ databases">
        <authorList>
            <person name="de Groot N.N."/>
        </authorList>
    </citation>
    <scope>NUCLEOTIDE SEQUENCE [LARGE SCALE GENOMIC DNA]</scope>
    <source>
        <strain evidence="1 2">DSM 569</strain>
    </source>
</reference>